<dbReference type="PROSITE" id="PS50186">
    <property type="entry name" value="DEP"/>
    <property type="match status" value="1"/>
</dbReference>
<evidence type="ECO:0000256" key="2">
    <source>
        <dbReference type="SAM" id="MobiDB-lite"/>
    </source>
</evidence>
<feature type="region of interest" description="Disordered" evidence="2">
    <location>
        <begin position="627"/>
        <end position="721"/>
    </location>
</feature>
<dbReference type="SUPFAM" id="SSF48097">
    <property type="entry name" value="Regulator of G-protein signaling, RGS"/>
    <property type="match status" value="1"/>
</dbReference>
<dbReference type="PANTHER" id="PTHR10845">
    <property type="entry name" value="REGULATOR OF G PROTEIN SIGNALING"/>
    <property type="match status" value="1"/>
</dbReference>
<feature type="region of interest" description="Disordered" evidence="2">
    <location>
        <begin position="895"/>
        <end position="932"/>
    </location>
</feature>
<dbReference type="InterPro" id="IPR036388">
    <property type="entry name" value="WH-like_DNA-bd_sf"/>
</dbReference>
<dbReference type="Gene3D" id="1.10.167.10">
    <property type="entry name" value="Regulator of G-protein Signalling 4, domain 2"/>
    <property type="match status" value="1"/>
</dbReference>
<protein>
    <submittedName>
        <fullName evidence="5">Uncharacterized protein</fullName>
    </submittedName>
</protein>
<dbReference type="Pfam" id="PF25889">
    <property type="entry name" value="WHD_Fungal_DR"/>
    <property type="match status" value="1"/>
</dbReference>
<dbReference type="PROSITE" id="PS50132">
    <property type="entry name" value="RGS"/>
    <property type="match status" value="1"/>
</dbReference>
<feature type="domain" description="RGS" evidence="3">
    <location>
        <begin position="439"/>
        <end position="624"/>
    </location>
</feature>
<dbReference type="GO" id="GO:0035556">
    <property type="term" value="P:intracellular signal transduction"/>
    <property type="evidence" value="ECO:0007669"/>
    <property type="project" value="InterPro"/>
</dbReference>
<dbReference type="InterPro" id="IPR036390">
    <property type="entry name" value="WH_DNA-bd_sf"/>
</dbReference>
<dbReference type="Pfam" id="PF00610">
    <property type="entry name" value="DEP"/>
    <property type="match status" value="1"/>
</dbReference>
<dbReference type="InterPro" id="IPR058855">
    <property type="entry name" value="RGS1/SST2-like_Fungal-DR"/>
</dbReference>
<dbReference type="EMBL" id="JAAAHY010001021">
    <property type="protein sequence ID" value="KAF9953727.1"/>
    <property type="molecule type" value="Genomic_DNA"/>
</dbReference>
<keyword evidence="1" id="KW-0734">Signal transduction inhibitor</keyword>
<gene>
    <name evidence="5" type="ORF">BGZ70_000141</name>
</gene>
<dbReference type="SMART" id="SM00315">
    <property type="entry name" value="RGS"/>
    <property type="match status" value="1"/>
</dbReference>
<dbReference type="InterPro" id="IPR044926">
    <property type="entry name" value="RGS_subdomain_2"/>
</dbReference>
<feature type="domain" description="DEP" evidence="4">
    <location>
        <begin position="211"/>
        <end position="291"/>
    </location>
</feature>
<keyword evidence="6" id="KW-1185">Reference proteome</keyword>
<feature type="compositionally biased region" description="Low complexity" evidence="2">
    <location>
        <begin position="631"/>
        <end position="656"/>
    </location>
</feature>
<sequence>MRTTTSGRAFAKGIFDLFSTLVVSLPIENHKILFKNYPNSFTAEEAIANLGGLQFIQSNRDTDPKDPTRIITHVTTTQFSLSRDMARNLCQTFMDARLFESASDPNKREFQSKGVYQVTPKGAHILAKFVHRNTLPVEETRHITANATANLVHLERADDEDAIILTQKHVEMIFKRFAGPEPNLSRGAGPGDTPLNSSSGGRDRMQSVPDLCNGIEVKDQQHNYDIYKHTFYGKSAVEWLLDYTSVISKEEAICICQEMVTAGYIEQVGEENRGGPSLFRTGNSSLYHLTESGRALAGWQSLDSSGSSINNDWMDERSTLGSKSERSNPEAKLLSAQFKLTSSSLQRLPISTAREKRISLDESSMTTSQYNEDTGRGSIRRLSQILNDPAFQITLSEAGAMSSYAPSSSGTESVGASAGGAGLPPPLSSSQPMASNTTRLNIILSNSTLRDLFKSFLKQNICEENLSFYLEVLDYRSRFNTLISSMRAYSQSVSGQEQATNNLSHPPSLRELEKQICTLAFSIFETYLVLGAPREVNLPHQMRLDITGYMRAVVRNMEMPDKPASVPSSPLSASADTNEDDRMSSNKELIHIALFDSIHEHIFRLMSTDSVPKFTKTDKYREVMMNRAKQSSGSAPNGSAASSPITSGGTPPSSVGNNGGAGGVEDGLSRTSMSGASRNEEKTHVRRSYSFSERKRVQSSQPANAEARHSMAVSGSGSMIGSGSRIPAASLNTIARTRTATGNTTATPKRQSVAVSGVTSVTAVNAQSLVAARSGTVPGIALVVEEEAQEEAAPRNTTGNETKEPRQPPATLLDIYAQQQQLRQYSNQRAQLTPAQIQSLYMGRSARGSAAESSATANGTEIMMQRPSGKASVSDQVTVHFESTSISIQDTCADTSADASGGCDEVSASRSGPAEQMSFAEMVSSLPPPTTV</sequence>
<dbReference type="InterPro" id="IPR000591">
    <property type="entry name" value="DEP_dom"/>
</dbReference>
<feature type="region of interest" description="Disordered" evidence="2">
    <location>
        <begin position="181"/>
        <end position="205"/>
    </location>
</feature>
<dbReference type="PANTHER" id="PTHR10845:SF192">
    <property type="entry name" value="DOUBLE HIT, ISOFORM B"/>
    <property type="match status" value="1"/>
</dbReference>
<dbReference type="OrthoDB" id="196547at2759"/>
<dbReference type="Proteomes" id="UP000738359">
    <property type="component" value="Unassembled WGS sequence"/>
</dbReference>
<proteinExistence type="predicted"/>
<evidence type="ECO:0000256" key="1">
    <source>
        <dbReference type="ARBA" id="ARBA00022700"/>
    </source>
</evidence>
<organism evidence="5 6">
    <name type="scientific">Mortierella alpina</name>
    <name type="common">Oleaginous fungus</name>
    <name type="synonym">Mortierella renispora</name>
    <dbReference type="NCBI Taxonomy" id="64518"/>
    <lineage>
        <taxon>Eukaryota</taxon>
        <taxon>Fungi</taxon>
        <taxon>Fungi incertae sedis</taxon>
        <taxon>Mucoromycota</taxon>
        <taxon>Mortierellomycotina</taxon>
        <taxon>Mortierellomycetes</taxon>
        <taxon>Mortierellales</taxon>
        <taxon>Mortierellaceae</taxon>
        <taxon>Mortierella</taxon>
    </lineage>
</organism>
<dbReference type="SMART" id="SM00049">
    <property type="entry name" value="DEP"/>
    <property type="match status" value="2"/>
</dbReference>
<evidence type="ECO:0000313" key="5">
    <source>
        <dbReference type="EMBL" id="KAF9953727.1"/>
    </source>
</evidence>
<feature type="region of interest" description="Disordered" evidence="2">
    <location>
        <begin position="402"/>
        <end position="432"/>
    </location>
</feature>
<feature type="compositionally biased region" description="Low complexity" evidence="2">
    <location>
        <begin position="563"/>
        <end position="575"/>
    </location>
</feature>
<dbReference type="InterPro" id="IPR036305">
    <property type="entry name" value="RGS_sf"/>
</dbReference>
<dbReference type="InterPro" id="IPR016137">
    <property type="entry name" value="RGS"/>
</dbReference>
<feature type="region of interest" description="Disordered" evidence="2">
    <location>
        <begin position="560"/>
        <end position="582"/>
    </location>
</feature>
<dbReference type="GO" id="GO:0009968">
    <property type="term" value="P:negative regulation of signal transduction"/>
    <property type="evidence" value="ECO:0007669"/>
    <property type="project" value="UniProtKB-KW"/>
</dbReference>
<evidence type="ECO:0000313" key="6">
    <source>
        <dbReference type="Proteomes" id="UP000738359"/>
    </source>
</evidence>
<dbReference type="Pfam" id="PF00615">
    <property type="entry name" value="RGS"/>
    <property type="match status" value="1"/>
</dbReference>
<feature type="region of interest" description="Disordered" evidence="2">
    <location>
        <begin position="787"/>
        <end position="807"/>
    </location>
</feature>
<dbReference type="Gene3D" id="1.10.10.10">
    <property type="entry name" value="Winged helix-like DNA-binding domain superfamily/Winged helix DNA-binding domain"/>
    <property type="match status" value="2"/>
</dbReference>
<accession>A0A9P6IYF3</accession>
<dbReference type="AlphaFoldDB" id="A0A9P6IYF3"/>
<reference evidence="5" key="1">
    <citation type="journal article" date="2020" name="Fungal Divers.">
        <title>Resolving the Mortierellaceae phylogeny through synthesis of multi-gene phylogenetics and phylogenomics.</title>
        <authorList>
            <person name="Vandepol N."/>
            <person name="Liber J."/>
            <person name="Desiro A."/>
            <person name="Na H."/>
            <person name="Kennedy M."/>
            <person name="Barry K."/>
            <person name="Grigoriev I.V."/>
            <person name="Miller A.N."/>
            <person name="O'Donnell K."/>
            <person name="Stajich J.E."/>
            <person name="Bonito G."/>
        </authorList>
    </citation>
    <scope>NUCLEOTIDE SEQUENCE</scope>
    <source>
        <strain evidence="5">CK1249</strain>
    </source>
</reference>
<dbReference type="SUPFAM" id="SSF46785">
    <property type="entry name" value="Winged helix' DNA-binding domain"/>
    <property type="match status" value="2"/>
</dbReference>
<comment type="caution">
    <text evidence="5">The sequence shown here is derived from an EMBL/GenBank/DDBJ whole genome shotgun (WGS) entry which is preliminary data.</text>
</comment>
<name>A0A9P6IYF3_MORAP</name>
<evidence type="ECO:0000259" key="3">
    <source>
        <dbReference type="PROSITE" id="PS50132"/>
    </source>
</evidence>
<dbReference type="CDD" id="cd04371">
    <property type="entry name" value="DEP"/>
    <property type="match status" value="1"/>
</dbReference>
<evidence type="ECO:0000259" key="4">
    <source>
        <dbReference type="PROSITE" id="PS50186"/>
    </source>
</evidence>
<feature type="compositionally biased region" description="Low complexity" evidence="2">
    <location>
        <begin position="406"/>
        <end position="416"/>
    </location>
</feature>